<dbReference type="RefSeq" id="WP_071087420.1">
    <property type="nucleotide sequence ID" value="NZ_MBLM01000135.1"/>
</dbReference>
<comment type="caution">
    <text evidence="1">The sequence shown here is derived from an EMBL/GenBank/DDBJ whole genome shotgun (WGS) entry which is preliminary data.</text>
</comment>
<dbReference type="Gene3D" id="3.40.630.40">
    <property type="entry name" value="Zn-dependent exopeptidases"/>
    <property type="match status" value="1"/>
</dbReference>
<dbReference type="AlphaFoldDB" id="A0A1S1QHH4"/>
<dbReference type="OrthoDB" id="5141349at2"/>
<organism evidence="1 2">
    <name type="scientific">Parafrankia colletiae</name>
    <dbReference type="NCBI Taxonomy" id="573497"/>
    <lineage>
        <taxon>Bacteria</taxon>
        <taxon>Bacillati</taxon>
        <taxon>Actinomycetota</taxon>
        <taxon>Actinomycetes</taxon>
        <taxon>Frankiales</taxon>
        <taxon>Frankiaceae</taxon>
        <taxon>Parafrankia</taxon>
    </lineage>
</organism>
<protein>
    <recommendedName>
        <fullName evidence="3">N-formylglutamate amidohydrolase</fullName>
    </recommendedName>
</protein>
<proteinExistence type="predicted"/>
<evidence type="ECO:0008006" key="3">
    <source>
        <dbReference type="Google" id="ProtNLM"/>
    </source>
</evidence>
<name>A0A1S1QHH4_9ACTN</name>
<accession>A0A1S1QHH4</accession>
<keyword evidence="2" id="KW-1185">Reference proteome</keyword>
<sequence>MGTTSSWESWIAEEEVFSAQNYEGSSALDSVLVREGRRAHLVLTAPHAVAQIRAGRTKLAERGTGGLAMALAAVSDVRAVCAVGRQSGDPAWDARNGFKNALADLDPTPRYLIDLHGMRDSYGLDIDLGLGGAPDSRMTSLCEGLSEALRAQGLRAGVNSVFKGDRVETLTSWAQRRSMSAIQIEIAARLRPPTGAREPSMQMFRTLRDFLSMEMWLG</sequence>
<evidence type="ECO:0000313" key="2">
    <source>
        <dbReference type="Proteomes" id="UP000179627"/>
    </source>
</evidence>
<dbReference type="EMBL" id="MBLM01000135">
    <property type="protein sequence ID" value="OHV33066.1"/>
    <property type="molecule type" value="Genomic_DNA"/>
</dbReference>
<gene>
    <name evidence="1" type="ORF">CC117_23830</name>
</gene>
<reference evidence="2" key="1">
    <citation type="submission" date="2016-07" db="EMBL/GenBank/DDBJ databases">
        <title>Sequence Frankia sp. strain CcI1.17.</title>
        <authorList>
            <person name="Ghodhbane-Gtari F."/>
            <person name="Swanson E."/>
            <person name="Gueddou A."/>
            <person name="Morris K."/>
            <person name="Hezbri K."/>
            <person name="Ktari A."/>
            <person name="Nouioui I."/>
            <person name="Abebe-Akele F."/>
            <person name="Simpson S."/>
            <person name="Thomas K."/>
            <person name="Gtari M."/>
            <person name="Tisa L.S."/>
            <person name="Hurst S."/>
        </authorList>
    </citation>
    <scope>NUCLEOTIDE SEQUENCE [LARGE SCALE GENOMIC DNA]</scope>
    <source>
        <strain evidence="2">Cc1.17</strain>
    </source>
</reference>
<dbReference type="SUPFAM" id="SSF53187">
    <property type="entry name" value="Zn-dependent exopeptidases"/>
    <property type="match status" value="1"/>
</dbReference>
<dbReference type="Proteomes" id="UP000179627">
    <property type="component" value="Unassembled WGS sequence"/>
</dbReference>
<evidence type="ECO:0000313" key="1">
    <source>
        <dbReference type="EMBL" id="OHV33066.1"/>
    </source>
</evidence>